<sequence>MGQAPSLEAAHRLIDRDFAGRLVFSHGLFHSPHPQGSYVLCQVDLIGEVPAKPRNDIGTEVVVQIIVLNEDEKRGPANFGKDEEIKEHGDTHGIANGGVSESIAEVESTTADTTEVQYVKEPSFEAWSKTDQHAYLAVKETGNDEVSDLVAESKIDAADKVEVQYKKEPSFEAWGKTDQHASLTEKEKGKDGVSELVAESKIDTADKVEVQYDRAPSFEAWGSANQGVSFAEQLVKEVILKLAPAVSIAPVSFDRLLSDIHKFIAENVSTSSMMNRDGVNVPFITPNGHNGHNVAKKSVGIGNKKHPNLVPVLGAYKGNGVLYIIFPRAPFSMESIMHFSPSAFGSDDHIRLLLFEMLAGLAHCHDLGIYHGNLRPWNILVINPTWCWLTGFGNSPRDPHVPQQAGKQKGITCDHSANNKIHVGSNSGGVVDPMGSGCNGHSKLQTPLAVDVGLSDYKGSNLLAEARFSNPKDWTGVFKRWWAGEVSNYDYLLLLNKLAGRRWGDECFHTVMPWVIDFSVKPDTSSSKGWRDLTKSKWRLAKGDEQLDFTYLNAEIPHHVSDECLSELAVCNYKARRLPLLLLRRIVRSVYEPNEYPSSMQRLYQWTPDECIPEFYSDPDVFRSIHSGMSNLAVPPWSQNADDFIQLHRAALESDRVSQQLHHWIDLTFGYKLSGQAAVDAKNVTLSSNPTVPRCSGRRQLFSVPHPRRREQLVSLESETYTKNHEPVNESDLAFKSGVRNRCYSLDDDALEDCSSSFVTVLNDRGILDRASNHLNQVAPLEELKESHLFAEKARHLSSCYAPLPVEPGKGRLLKARSEQFTNNLSPVSLLGLPNNDECAHWESSPLYKAHILASISSKDSLRLGDDLKDAESEDDSSLEDLVWWEALRQQGRPCLEAEGGDVFAAACIIAEMYLRRPLFDPVSMAAYEASGVLPDILEQLPPFVVSLIKPALHPDFQHRPSVEMLIKSPFFSTRIRAVYSFLASLHSLQSGHERLQFAADAAKFNAFQKLGTVATEMVAPSCLSLVIPFSSSIDPAAVVCLLKELLRTLKPHVAQQLVIPVIEHLLQSQEFPALQIALVQPPFVEDVHKILGTSAYLSYLHPLILSNLRRSPAGRLENATGAVLLSMCQRLGLPITLNQTLTPILLSFGRDVSVSGMDALLAIGERLGERVVVKHILPVARYIISMGLQLLSQNRVTPSQSLRHLAMVDAMAVLDRIIVLIPTSTILSELLKDSKNVYVKILLQPKLGQNLLQCAAKSLLLVCQRVGPEATAALVLPQLKPFFGEVAFAYEHSLGNSVPEVKRTGNSFSQQTPSSRPVALSVPAVDASGEDNSTSSERVGIVYILYPGFASLLGIEKLRQSLSTWLLLEQALLKHFSWKWGGSTSERPTFAETRIPKLDSHSNLVNPANLLLDGVRWSIPQSQSQQGKTPVNIRHPSLESTPDWTKDQESSPSNDEPWSWAPAIVDNFGSLEASSRGGLGMAKDEQPWKLSAVILHSVRVHSGGMRASAAMEDENTVFTAGGSGSESVVRQWNLSTSECCMEYDGHQEAVIDICLLPGNRVASCDGTLHIWSPQTGEQLAIFDESSTSTASTMITNLMSSSFETGRLPVRKSVDGTSSIGGLSANLTGGHVYTCLHPMEVEETIVMGTVNGSLRFFDMVEGRRLFLWRCELGDSYMSSYVSALSSFGQRSCNDLGTKCSLPSAWVAAGYSSGHCRLLDYRSGRVVMNWRAHDSSVTKLDVLDGNYLVSSSTDKTLRLWDLRRSAPTQLQTFRGHLDGVVSFALRGTDMLSAAGNMIGLSSLSKSPQSGLETQVIQPQRLYTAYQGSRSFSRIFSISVLPFSRLFLIGTEDGFLKVCS</sequence>
<evidence type="ECO:0008006" key="9">
    <source>
        <dbReference type="Google" id="ProtNLM"/>
    </source>
</evidence>
<proteinExistence type="predicted"/>
<dbReference type="PROSITE" id="PS50294">
    <property type="entry name" value="WD_REPEATS_REGION"/>
    <property type="match status" value="1"/>
</dbReference>
<feature type="domain" description="Protein kinase" evidence="5">
    <location>
        <begin position="215"/>
        <end position="607"/>
    </location>
</feature>
<dbReference type="Proteomes" id="UP000822688">
    <property type="component" value="Chromosome 4"/>
</dbReference>
<dbReference type="SUPFAM" id="SSF50978">
    <property type="entry name" value="WD40 repeat-like"/>
    <property type="match status" value="1"/>
</dbReference>
<evidence type="ECO:0000313" key="7">
    <source>
        <dbReference type="EMBL" id="KAG0579166.1"/>
    </source>
</evidence>
<accession>A0A8T0I7Z9</accession>
<evidence type="ECO:0000259" key="6">
    <source>
        <dbReference type="PROSITE" id="PS50197"/>
    </source>
</evidence>
<dbReference type="InterPro" id="IPR036372">
    <property type="entry name" value="BEACH_dom_sf"/>
</dbReference>
<dbReference type="InterPro" id="IPR001680">
    <property type="entry name" value="WD40_rpt"/>
</dbReference>
<dbReference type="Gene3D" id="2.130.10.10">
    <property type="entry name" value="YVTN repeat-like/Quinoprotein amine dehydrogenase"/>
    <property type="match status" value="2"/>
</dbReference>
<dbReference type="InterPro" id="IPR011009">
    <property type="entry name" value="Kinase-like_dom_sf"/>
</dbReference>
<feature type="repeat" description="WD" evidence="3">
    <location>
        <begin position="1729"/>
        <end position="1769"/>
    </location>
</feature>
<dbReference type="GO" id="GO:0005524">
    <property type="term" value="F:ATP binding"/>
    <property type="evidence" value="ECO:0007669"/>
    <property type="project" value="InterPro"/>
</dbReference>
<dbReference type="InterPro" id="IPR019775">
    <property type="entry name" value="WD40_repeat_CS"/>
</dbReference>
<name>A0A8T0I7Z9_CERPU</name>
<dbReference type="Gene3D" id="1.10.510.10">
    <property type="entry name" value="Transferase(Phosphotransferase) domain 1"/>
    <property type="match status" value="2"/>
</dbReference>
<organism evidence="7 8">
    <name type="scientific">Ceratodon purpureus</name>
    <name type="common">Fire moss</name>
    <name type="synonym">Dicranum purpureum</name>
    <dbReference type="NCBI Taxonomy" id="3225"/>
    <lineage>
        <taxon>Eukaryota</taxon>
        <taxon>Viridiplantae</taxon>
        <taxon>Streptophyta</taxon>
        <taxon>Embryophyta</taxon>
        <taxon>Bryophyta</taxon>
        <taxon>Bryophytina</taxon>
        <taxon>Bryopsida</taxon>
        <taxon>Dicranidae</taxon>
        <taxon>Pseudoditrichales</taxon>
        <taxon>Ditrichaceae</taxon>
        <taxon>Ceratodon</taxon>
    </lineage>
</organism>
<evidence type="ECO:0000313" key="8">
    <source>
        <dbReference type="Proteomes" id="UP000822688"/>
    </source>
</evidence>
<dbReference type="Gene3D" id="1.10.1540.10">
    <property type="entry name" value="BEACH domain"/>
    <property type="match status" value="1"/>
</dbReference>
<dbReference type="InterPro" id="IPR000409">
    <property type="entry name" value="BEACH_dom"/>
</dbReference>
<dbReference type="Pfam" id="PF02138">
    <property type="entry name" value="Beach"/>
    <property type="match status" value="1"/>
</dbReference>
<reference evidence="7" key="1">
    <citation type="submission" date="2020-06" db="EMBL/GenBank/DDBJ databases">
        <title>WGS assembly of Ceratodon purpureus strain R40.</title>
        <authorList>
            <person name="Carey S.B."/>
            <person name="Jenkins J."/>
            <person name="Shu S."/>
            <person name="Lovell J.T."/>
            <person name="Sreedasyam A."/>
            <person name="Maumus F."/>
            <person name="Tiley G.P."/>
            <person name="Fernandez-Pozo N."/>
            <person name="Barry K."/>
            <person name="Chen C."/>
            <person name="Wang M."/>
            <person name="Lipzen A."/>
            <person name="Daum C."/>
            <person name="Saski C.A."/>
            <person name="Payton A.C."/>
            <person name="Mcbreen J.C."/>
            <person name="Conrad R.E."/>
            <person name="Kollar L.M."/>
            <person name="Olsson S."/>
            <person name="Huttunen S."/>
            <person name="Landis J.B."/>
            <person name="Wickett N.J."/>
            <person name="Johnson M.G."/>
            <person name="Rensing S.A."/>
            <person name="Grimwood J."/>
            <person name="Schmutz J."/>
            <person name="Mcdaniel S.F."/>
        </authorList>
    </citation>
    <scope>NUCLEOTIDE SEQUENCE</scope>
    <source>
        <strain evidence="7">R40</strain>
    </source>
</reference>
<keyword evidence="2" id="KW-0677">Repeat</keyword>
<evidence type="ECO:0000256" key="2">
    <source>
        <dbReference type="ARBA" id="ARBA00022737"/>
    </source>
</evidence>
<evidence type="ECO:0000256" key="4">
    <source>
        <dbReference type="SAM" id="MobiDB-lite"/>
    </source>
</evidence>
<protein>
    <recommendedName>
        <fullName evidence="9">Protein GFS12</fullName>
    </recommendedName>
</protein>
<dbReference type="SUPFAM" id="SSF81837">
    <property type="entry name" value="BEACH domain"/>
    <property type="match status" value="1"/>
</dbReference>
<dbReference type="Pfam" id="PF00400">
    <property type="entry name" value="WD40"/>
    <property type="match status" value="2"/>
</dbReference>
<dbReference type="GO" id="GO:0004672">
    <property type="term" value="F:protein kinase activity"/>
    <property type="evidence" value="ECO:0007669"/>
    <property type="project" value="InterPro"/>
</dbReference>
<dbReference type="PROSITE" id="PS50197">
    <property type="entry name" value="BEACH"/>
    <property type="match status" value="1"/>
</dbReference>
<dbReference type="InterPro" id="IPR015943">
    <property type="entry name" value="WD40/YVTN_repeat-like_dom_sf"/>
</dbReference>
<dbReference type="EMBL" id="CM026424">
    <property type="protein sequence ID" value="KAG0579166.1"/>
    <property type="molecule type" value="Genomic_DNA"/>
</dbReference>
<keyword evidence="8" id="KW-1185">Reference proteome</keyword>
<evidence type="ECO:0000256" key="3">
    <source>
        <dbReference type="PROSITE-ProRule" id="PRU00221"/>
    </source>
</evidence>
<dbReference type="InterPro" id="IPR000719">
    <property type="entry name" value="Prot_kinase_dom"/>
</dbReference>
<comment type="caution">
    <text evidence="7">The sequence shown here is derived from an EMBL/GenBank/DDBJ whole genome shotgun (WGS) entry which is preliminary data.</text>
</comment>
<dbReference type="CDD" id="cd06071">
    <property type="entry name" value="Beach"/>
    <property type="match status" value="1"/>
</dbReference>
<gene>
    <name evidence="7" type="ORF">KC19_4G078100</name>
</gene>
<feature type="region of interest" description="Disordered" evidence="4">
    <location>
        <begin position="1303"/>
        <end position="1322"/>
    </location>
</feature>
<dbReference type="PROSITE" id="PS50011">
    <property type="entry name" value="PROTEIN_KINASE_DOM"/>
    <property type="match status" value="1"/>
</dbReference>
<dbReference type="PANTHER" id="PTHR46866">
    <property type="entry name" value="GH12955P"/>
    <property type="match status" value="1"/>
</dbReference>
<dbReference type="SUPFAM" id="SSF56112">
    <property type="entry name" value="Protein kinase-like (PK-like)"/>
    <property type="match status" value="2"/>
</dbReference>
<dbReference type="PANTHER" id="PTHR46866:SF1">
    <property type="entry name" value="GH12955P"/>
    <property type="match status" value="1"/>
</dbReference>
<dbReference type="InterPro" id="IPR036322">
    <property type="entry name" value="WD40_repeat_dom_sf"/>
</dbReference>
<evidence type="ECO:0000256" key="1">
    <source>
        <dbReference type="ARBA" id="ARBA00022574"/>
    </source>
</evidence>
<dbReference type="SMART" id="SM01026">
    <property type="entry name" value="Beach"/>
    <property type="match status" value="1"/>
</dbReference>
<dbReference type="PROSITE" id="PS50082">
    <property type="entry name" value="WD_REPEATS_2"/>
    <property type="match status" value="1"/>
</dbReference>
<feature type="region of interest" description="Disordered" evidence="4">
    <location>
        <begin position="1423"/>
        <end position="1460"/>
    </location>
</feature>
<evidence type="ECO:0000259" key="5">
    <source>
        <dbReference type="PROSITE" id="PS50011"/>
    </source>
</evidence>
<dbReference type="SMART" id="SM00320">
    <property type="entry name" value="WD40"/>
    <property type="match status" value="4"/>
</dbReference>
<feature type="compositionally biased region" description="Polar residues" evidence="4">
    <location>
        <begin position="1305"/>
        <end position="1316"/>
    </location>
</feature>
<keyword evidence="1 3" id="KW-0853">WD repeat</keyword>
<feature type="domain" description="BEACH" evidence="6">
    <location>
        <begin position="466"/>
        <end position="740"/>
    </location>
</feature>
<dbReference type="PROSITE" id="PS00678">
    <property type="entry name" value="WD_REPEATS_1"/>
    <property type="match status" value="1"/>
</dbReference>